<gene>
    <name evidence="2" type="ORF">UA74_20560</name>
</gene>
<dbReference type="Proteomes" id="UP000185511">
    <property type="component" value="Chromosome"/>
</dbReference>
<dbReference type="EMBL" id="CP016076">
    <property type="protein sequence ID" value="APU16137.1"/>
    <property type="molecule type" value="Genomic_DNA"/>
</dbReference>
<dbReference type="InterPro" id="IPR001736">
    <property type="entry name" value="PLipase_D/transphosphatidylase"/>
</dbReference>
<evidence type="ECO:0000313" key="2">
    <source>
        <dbReference type="EMBL" id="APU16137.1"/>
    </source>
</evidence>
<accession>A0AAC9LEF9</accession>
<organism evidence="2 3">
    <name type="scientific">Actinoalloteichus fjordicus</name>
    <dbReference type="NCBI Taxonomy" id="1612552"/>
    <lineage>
        <taxon>Bacteria</taxon>
        <taxon>Bacillati</taxon>
        <taxon>Actinomycetota</taxon>
        <taxon>Actinomycetes</taxon>
        <taxon>Pseudonocardiales</taxon>
        <taxon>Pseudonocardiaceae</taxon>
        <taxon>Actinoalloteichus</taxon>
    </lineage>
</organism>
<evidence type="ECO:0000313" key="3">
    <source>
        <dbReference type="Proteomes" id="UP000185511"/>
    </source>
</evidence>
<dbReference type="Pfam" id="PF13091">
    <property type="entry name" value="PLDc_2"/>
    <property type="match status" value="1"/>
</dbReference>
<dbReference type="SUPFAM" id="SSF56024">
    <property type="entry name" value="Phospholipase D/nuclease"/>
    <property type="match status" value="1"/>
</dbReference>
<dbReference type="AlphaFoldDB" id="A0AAC9LEF9"/>
<proteinExistence type="predicted"/>
<protein>
    <submittedName>
        <fullName evidence="2">PLD-like domain</fullName>
    </submittedName>
</protein>
<dbReference type="RefSeq" id="WP_075741735.1">
    <property type="nucleotide sequence ID" value="NZ_CP016076.1"/>
</dbReference>
<dbReference type="Gene3D" id="3.30.870.10">
    <property type="entry name" value="Endonuclease Chain A"/>
    <property type="match status" value="1"/>
</dbReference>
<dbReference type="InterPro" id="IPR047955">
    <property type="entry name" value="DrmC-like"/>
</dbReference>
<name>A0AAC9LEF9_9PSEU</name>
<dbReference type="GO" id="GO:0006793">
    <property type="term" value="P:phosphorus metabolic process"/>
    <property type="evidence" value="ECO:0007669"/>
    <property type="project" value="UniProtKB-ARBA"/>
</dbReference>
<dbReference type="GO" id="GO:0003824">
    <property type="term" value="F:catalytic activity"/>
    <property type="evidence" value="ECO:0007669"/>
    <property type="project" value="InterPro"/>
</dbReference>
<dbReference type="CDD" id="cd09132">
    <property type="entry name" value="PLDc_unchar4"/>
    <property type="match status" value="1"/>
</dbReference>
<reference evidence="3" key="1">
    <citation type="submission" date="2016-06" db="EMBL/GenBank/DDBJ databases">
        <title>Complete genome sequence of Actinoalloteichus fjordicus DSM 46855 (=ADI127-17), type strain of the new species Actinoalloteichus fjordicus.</title>
        <authorList>
            <person name="Ruckert C."/>
            <person name="Nouioui I."/>
            <person name="Willmese J."/>
            <person name="van Wezel G."/>
            <person name="Klenk H.-P."/>
            <person name="Kalinowski J."/>
            <person name="Zotchev S.B."/>
        </authorList>
    </citation>
    <scope>NUCLEOTIDE SEQUENCE [LARGE SCALE GENOMIC DNA]</scope>
    <source>
        <strain evidence="3">ADI127-7</strain>
    </source>
</reference>
<dbReference type="InterPro" id="IPR025202">
    <property type="entry name" value="PLD-like_dom"/>
</dbReference>
<feature type="domain" description="PLD phosphodiesterase" evidence="1">
    <location>
        <begin position="189"/>
        <end position="216"/>
    </location>
</feature>
<keyword evidence="3" id="KW-1185">Reference proteome</keyword>
<dbReference type="NCBIfam" id="NF038319">
    <property type="entry name" value="DISARM_DrmC_I"/>
    <property type="match status" value="1"/>
</dbReference>
<dbReference type="KEGG" id="acad:UA74_20560"/>
<dbReference type="PROSITE" id="PS50035">
    <property type="entry name" value="PLD"/>
    <property type="match status" value="1"/>
</dbReference>
<sequence>MTAERFERAVAAAASELGAVRLRSLAAGIREGGPRAALPGLVPVPGFAEAARAVLAAQTADAVPDVEAAAYLRGVAAGCVQQADLMRVESVWSGPTTHSVPVRATAQALVEVIDEAEAELVLVTYSAKAYPPAIAALTAAAGRGVRIAVVVETLRGAGGALGGDEPAAAFAAVPTARLWHWPSGLRPDRRAKMHAKIVIADRRILLLSSANLTHSGAAGNIEAGLVVRGGTPPRRAAEHIAELQANGVLTRLETGVST</sequence>
<evidence type="ECO:0000259" key="1">
    <source>
        <dbReference type="PROSITE" id="PS50035"/>
    </source>
</evidence>